<accession>A0A0V1A9D1</accession>
<name>A0A0V1A9D1_9BILA</name>
<dbReference type="AlphaFoldDB" id="A0A0V1A9D1"/>
<sequence length="57" mass="6698">MHKKIELFTLALLLKSHTPCQLSHLLVNYHKLPYPKVSVGQLCREYIYIPENTKFTV</sequence>
<comment type="caution">
    <text evidence="1">The sequence shown here is derived from an EMBL/GenBank/DDBJ whole genome shotgun (WGS) entry which is preliminary data.</text>
</comment>
<evidence type="ECO:0000313" key="1">
    <source>
        <dbReference type="EMBL" id="KRY21365.1"/>
    </source>
</evidence>
<gene>
    <name evidence="1" type="ORF">T12_5431</name>
</gene>
<proteinExistence type="predicted"/>
<dbReference type="EMBL" id="JYDQ01000017">
    <property type="protein sequence ID" value="KRY21365.1"/>
    <property type="molecule type" value="Genomic_DNA"/>
</dbReference>
<keyword evidence="2" id="KW-1185">Reference proteome</keyword>
<evidence type="ECO:0000313" key="2">
    <source>
        <dbReference type="Proteomes" id="UP000054783"/>
    </source>
</evidence>
<reference evidence="1 2" key="1">
    <citation type="submission" date="2015-01" db="EMBL/GenBank/DDBJ databases">
        <title>Evolution of Trichinella species and genotypes.</title>
        <authorList>
            <person name="Korhonen P.K."/>
            <person name="Edoardo P."/>
            <person name="Giuseppe L.R."/>
            <person name="Gasser R.B."/>
        </authorList>
    </citation>
    <scope>NUCLEOTIDE SEQUENCE [LARGE SCALE GENOMIC DNA]</scope>
    <source>
        <strain evidence="1">ISS2496</strain>
    </source>
</reference>
<dbReference type="Proteomes" id="UP000054783">
    <property type="component" value="Unassembled WGS sequence"/>
</dbReference>
<organism evidence="1 2">
    <name type="scientific">Trichinella patagoniensis</name>
    <dbReference type="NCBI Taxonomy" id="990121"/>
    <lineage>
        <taxon>Eukaryota</taxon>
        <taxon>Metazoa</taxon>
        <taxon>Ecdysozoa</taxon>
        <taxon>Nematoda</taxon>
        <taxon>Enoplea</taxon>
        <taxon>Dorylaimia</taxon>
        <taxon>Trichinellida</taxon>
        <taxon>Trichinellidae</taxon>
        <taxon>Trichinella</taxon>
    </lineage>
</organism>
<protein>
    <submittedName>
        <fullName evidence="1">Uncharacterized protein</fullName>
    </submittedName>
</protein>